<evidence type="ECO:0000256" key="1">
    <source>
        <dbReference type="ARBA" id="ARBA00000830"/>
    </source>
</evidence>
<dbReference type="InterPro" id="IPR023214">
    <property type="entry name" value="HAD_sf"/>
</dbReference>
<dbReference type="Pfam" id="PF13419">
    <property type="entry name" value="HAD_2"/>
    <property type="match status" value="1"/>
</dbReference>
<dbReference type="EC" id="3.1.3.18" evidence="4"/>
<dbReference type="Proteomes" id="UP000198793">
    <property type="component" value="Unassembled WGS sequence"/>
</dbReference>
<reference evidence="5 6" key="1">
    <citation type="submission" date="2016-10" db="EMBL/GenBank/DDBJ databases">
        <authorList>
            <person name="de Groot N.N."/>
        </authorList>
    </citation>
    <scope>NUCLEOTIDE SEQUENCE [LARGE SCALE GENOMIC DNA]</scope>
    <source>
        <strain evidence="6">L7-484,KACC 16230,DSM 25025</strain>
    </source>
</reference>
<gene>
    <name evidence="5" type="ORF">SAMN05192530_103119</name>
</gene>
<dbReference type="GO" id="GO:0005829">
    <property type="term" value="C:cytosol"/>
    <property type="evidence" value="ECO:0007669"/>
    <property type="project" value="TreeGrafter"/>
</dbReference>
<comment type="similarity">
    <text evidence="3">Belongs to the HAD-like hydrolase superfamily. CbbY/CbbZ/Gph/YieH family.</text>
</comment>
<keyword evidence="6" id="KW-1185">Reference proteome</keyword>
<comment type="catalytic activity">
    <reaction evidence="1">
        <text>2-phosphoglycolate + H2O = glycolate + phosphate</text>
        <dbReference type="Rhea" id="RHEA:14369"/>
        <dbReference type="ChEBI" id="CHEBI:15377"/>
        <dbReference type="ChEBI" id="CHEBI:29805"/>
        <dbReference type="ChEBI" id="CHEBI:43474"/>
        <dbReference type="ChEBI" id="CHEBI:58033"/>
        <dbReference type="EC" id="3.1.3.18"/>
    </reaction>
</comment>
<dbReference type="InterPro" id="IPR036412">
    <property type="entry name" value="HAD-like_sf"/>
</dbReference>
<dbReference type="SFLD" id="SFLDG01129">
    <property type="entry name" value="C1.5:_HAD__Beta-PGM__Phosphata"/>
    <property type="match status" value="1"/>
</dbReference>
<evidence type="ECO:0000313" key="6">
    <source>
        <dbReference type="Proteomes" id="UP000198793"/>
    </source>
</evidence>
<evidence type="ECO:0000313" key="5">
    <source>
        <dbReference type="EMBL" id="SDO06135.1"/>
    </source>
</evidence>
<dbReference type="Gene3D" id="1.10.150.240">
    <property type="entry name" value="Putative phosphatase, domain 2"/>
    <property type="match status" value="1"/>
</dbReference>
<dbReference type="SUPFAM" id="SSF56784">
    <property type="entry name" value="HAD-like"/>
    <property type="match status" value="1"/>
</dbReference>
<comment type="pathway">
    <text evidence="2">Organic acid metabolism; glycolate biosynthesis; glycolate from 2-phosphoglycolate: step 1/1.</text>
</comment>
<organism evidence="5 6">
    <name type="scientific">Aureimonas jatrophae</name>
    <dbReference type="NCBI Taxonomy" id="1166073"/>
    <lineage>
        <taxon>Bacteria</taxon>
        <taxon>Pseudomonadati</taxon>
        <taxon>Pseudomonadota</taxon>
        <taxon>Alphaproteobacteria</taxon>
        <taxon>Hyphomicrobiales</taxon>
        <taxon>Aurantimonadaceae</taxon>
        <taxon>Aureimonas</taxon>
    </lineage>
</organism>
<dbReference type="OrthoDB" id="9793014at2"/>
<dbReference type="STRING" id="1166073.SAMN05192530_103119"/>
<dbReference type="InterPro" id="IPR050155">
    <property type="entry name" value="HAD-like_hydrolase_sf"/>
</dbReference>
<dbReference type="GO" id="GO:0006281">
    <property type="term" value="P:DNA repair"/>
    <property type="evidence" value="ECO:0007669"/>
    <property type="project" value="TreeGrafter"/>
</dbReference>
<dbReference type="InterPro" id="IPR023198">
    <property type="entry name" value="PGP-like_dom2"/>
</dbReference>
<dbReference type="NCBIfam" id="TIGR01549">
    <property type="entry name" value="HAD-SF-IA-v1"/>
    <property type="match status" value="1"/>
</dbReference>
<evidence type="ECO:0000256" key="4">
    <source>
        <dbReference type="ARBA" id="ARBA00013078"/>
    </source>
</evidence>
<dbReference type="GO" id="GO:0008967">
    <property type="term" value="F:phosphoglycolate phosphatase activity"/>
    <property type="evidence" value="ECO:0007669"/>
    <property type="project" value="UniProtKB-EC"/>
</dbReference>
<sequence length="246" mass="25980">MNAQPPRIHSATFDPIPRDATPLVVFDLDGTLVDTAPDLTGALNYCLAEAGLPSLDVDAVRPHAGRGARAILQLGFSAAGITADETCLTNQLPRFLDRYNAHIADASMPFSGAVDALERLRGAGFKLAICTNKMEALARRLLVELQIAGYFSAICGSDTFAGRKPDPVHLLGTVSLAGGSAPVSIMVGDTDTDMEAARRAGLRSVLVDFGYDPCPAAHEKADLVVSRFSEIDASTLLRLIETVSAD</sequence>
<dbReference type="Gene3D" id="3.40.50.1000">
    <property type="entry name" value="HAD superfamily/HAD-like"/>
    <property type="match status" value="1"/>
</dbReference>
<dbReference type="PANTHER" id="PTHR43434:SF1">
    <property type="entry name" value="PHOSPHOGLYCOLATE PHOSPHATASE"/>
    <property type="match status" value="1"/>
</dbReference>
<proteinExistence type="inferred from homology"/>
<dbReference type="EMBL" id="FNIT01000003">
    <property type="protein sequence ID" value="SDO06135.1"/>
    <property type="molecule type" value="Genomic_DNA"/>
</dbReference>
<dbReference type="PANTHER" id="PTHR43434">
    <property type="entry name" value="PHOSPHOGLYCOLATE PHOSPHATASE"/>
    <property type="match status" value="1"/>
</dbReference>
<protein>
    <recommendedName>
        <fullName evidence="4">phosphoglycolate phosphatase</fullName>
        <ecNumber evidence="4">3.1.3.18</ecNumber>
    </recommendedName>
</protein>
<evidence type="ECO:0000256" key="2">
    <source>
        <dbReference type="ARBA" id="ARBA00004818"/>
    </source>
</evidence>
<dbReference type="SFLD" id="SFLDS00003">
    <property type="entry name" value="Haloacid_Dehalogenase"/>
    <property type="match status" value="1"/>
</dbReference>
<name>A0A1H0GGS3_9HYPH</name>
<dbReference type="InterPro" id="IPR006439">
    <property type="entry name" value="HAD-SF_hydro_IA"/>
</dbReference>
<evidence type="ECO:0000256" key="3">
    <source>
        <dbReference type="ARBA" id="ARBA00006171"/>
    </source>
</evidence>
<dbReference type="AlphaFoldDB" id="A0A1H0GGS3"/>
<dbReference type="InterPro" id="IPR041492">
    <property type="entry name" value="HAD_2"/>
</dbReference>
<accession>A0A1H0GGS3</accession>